<feature type="transmembrane region" description="Helical" evidence="6">
    <location>
        <begin position="221"/>
        <end position="246"/>
    </location>
</feature>
<dbReference type="InterPro" id="IPR000515">
    <property type="entry name" value="MetI-like"/>
</dbReference>
<feature type="transmembrane region" description="Helical" evidence="6">
    <location>
        <begin position="64"/>
        <end position="86"/>
    </location>
</feature>
<dbReference type="PANTHER" id="PTHR30177:SF4">
    <property type="entry name" value="OSMOPROTECTANT IMPORT PERMEASE PROTEIN OSMW"/>
    <property type="match status" value="1"/>
</dbReference>
<keyword evidence="4 6" id="KW-1133">Transmembrane helix</keyword>
<dbReference type="SUPFAM" id="SSF161098">
    <property type="entry name" value="MetI-like"/>
    <property type="match status" value="1"/>
</dbReference>
<comment type="subcellular location">
    <subcellularLocation>
        <location evidence="1">Membrane</location>
        <topology evidence="1">Multi-pass membrane protein</topology>
    </subcellularLocation>
</comment>
<evidence type="ECO:0000256" key="5">
    <source>
        <dbReference type="ARBA" id="ARBA00023136"/>
    </source>
</evidence>
<evidence type="ECO:0000313" key="10">
    <source>
        <dbReference type="EMBL" id="CAB4650901.1"/>
    </source>
</evidence>
<dbReference type="CDD" id="cd06261">
    <property type="entry name" value="TM_PBP2"/>
    <property type="match status" value="1"/>
</dbReference>
<reference evidence="8" key="1">
    <citation type="submission" date="2020-05" db="EMBL/GenBank/DDBJ databases">
        <authorList>
            <person name="Chiriac C."/>
            <person name="Salcher M."/>
            <person name="Ghai R."/>
            <person name="Kavagutti S V."/>
        </authorList>
    </citation>
    <scope>NUCLEOTIDE SEQUENCE</scope>
</reference>
<keyword evidence="5 6" id="KW-0472">Membrane</keyword>
<dbReference type="GO" id="GO:0031460">
    <property type="term" value="P:glycine betaine transport"/>
    <property type="evidence" value="ECO:0007669"/>
    <property type="project" value="TreeGrafter"/>
</dbReference>
<dbReference type="GO" id="GO:0055085">
    <property type="term" value="P:transmembrane transport"/>
    <property type="evidence" value="ECO:0007669"/>
    <property type="project" value="InterPro"/>
</dbReference>
<dbReference type="EMBL" id="CAEZVW010000031">
    <property type="protein sequence ID" value="CAB4642846.1"/>
    <property type="molecule type" value="Genomic_DNA"/>
</dbReference>
<evidence type="ECO:0000256" key="4">
    <source>
        <dbReference type="ARBA" id="ARBA00022989"/>
    </source>
</evidence>
<evidence type="ECO:0000256" key="1">
    <source>
        <dbReference type="ARBA" id="ARBA00004141"/>
    </source>
</evidence>
<keyword evidence="2" id="KW-0813">Transport</keyword>
<gene>
    <name evidence="8" type="ORF">UFOPK2046_00123</name>
    <name evidence="9" type="ORF">UFOPK2157_00797</name>
    <name evidence="11" type="ORF">UFOPK2228_00838</name>
    <name evidence="10" type="ORF">UFOPK2245_00555</name>
</gene>
<feature type="domain" description="ABC transmembrane type-1" evidence="7">
    <location>
        <begin position="60"/>
        <end position="243"/>
    </location>
</feature>
<name>A0A6J6IQG1_9ZZZZ</name>
<keyword evidence="3 6" id="KW-0812">Transmembrane</keyword>
<evidence type="ECO:0000256" key="6">
    <source>
        <dbReference type="SAM" id="Phobius"/>
    </source>
</evidence>
<evidence type="ECO:0000256" key="2">
    <source>
        <dbReference type="ARBA" id="ARBA00022448"/>
    </source>
</evidence>
<dbReference type="GO" id="GO:0016020">
    <property type="term" value="C:membrane"/>
    <property type="evidence" value="ECO:0007669"/>
    <property type="project" value="UniProtKB-SubCell"/>
</dbReference>
<dbReference type="PANTHER" id="PTHR30177">
    <property type="entry name" value="GLYCINE BETAINE/L-PROLINE TRANSPORT SYSTEM PERMEASE PROTEIN PROW"/>
    <property type="match status" value="1"/>
</dbReference>
<dbReference type="Gene3D" id="1.10.3720.10">
    <property type="entry name" value="MetI-like"/>
    <property type="match status" value="1"/>
</dbReference>
<evidence type="ECO:0000256" key="3">
    <source>
        <dbReference type="ARBA" id="ARBA00022692"/>
    </source>
</evidence>
<dbReference type="InterPro" id="IPR051204">
    <property type="entry name" value="ABC_transp_perm/SBD"/>
</dbReference>
<evidence type="ECO:0000259" key="7">
    <source>
        <dbReference type="PROSITE" id="PS50928"/>
    </source>
</evidence>
<dbReference type="EMBL" id="CAEZWF010000024">
    <property type="protein sequence ID" value="CAB4655155.1"/>
    <property type="molecule type" value="Genomic_DNA"/>
</dbReference>
<proteinExistence type="predicted"/>
<dbReference type="EMBL" id="CAEZVP010000010">
    <property type="protein sequence ID" value="CAB4626598.1"/>
    <property type="molecule type" value="Genomic_DNA"/>
</dbReference>
<dbReference type="Pfam" id="PF00528">
    <property type="entry name" value="BPD_transp_1"/>
    <property type="match status" value="1"/>
</dbReference>
<dbReference type="PROSITE" id="PS50928">
    <property type="entry name" value="ABC_TM1"/>
    <property type="match status" value="1"/>
</dbReference>
<feature type="transmembrane region" description="Helical" evidence="6">
    <location>
        <begin position="98"/>
        <end position="115"/>
    </location>
</feature>
<accession>A0A6J6IQG1</accession>
<protein>
    <submittedName>
        <fullName evidence="8">Unannotated protein</fullName>
    </submittedName>
</protein>
<feature type="transmembrane region" description="Helical" evidence="6">
    <location>
        <begin position="174"/>
        <end position="201"/>
    </location>
</feature>
<sequence>MNRETLLLTAPEVEPTPEAIPGFEGLDDLTIGGGVDLTTINQPSLWDYIVSNPDRIISAAIAQVQLVVVVMAVVTITAVLTGLLIWSKPNLVEAVTGFWSVVFTIPSLAMFIFFIQPFGLGWKPAVIALVLYGQLPVVRNTVVGLRSVEPAIMESASAMGMKPLKVIRSIQFPLAWPVIIVGIRVSCMLIFGISAIAAYVGGPGLGDLLFSGLAQLGSFNAMNQTLVGAIGITILALIFDGMFVFIRRFTTPRGLRV</sequence>
<organism evidence="8">
    <name type="scientific">freshwater metagenome</name>
    <dbReference type="NCBI Taxonomy" id="449393"/>
    <lineage>
        <taxon>unclassified sequences</taxon>
        <taxon>metagenomes</taxon>
        <taxon>ecological metagenomes</taxon>
    </lineage>
</organism>
<dbReference type="EMBL" id="CAEZWK010000009">
    <property type="protein sequence ID" value="CAB4650901.1"/>
    <property type="molecule type" value="Genomic_DNA"/>
</dbReference>
<evidence type="ECO:0000313" key="11">
    <source>
        <dbReference type="EMBL" id="CAB4655155.1"/>
    </source>
</evidence>
<dbReference type="InterPro" id="IPR035906">
    <property type="entry name" value="MetI-like_sf"/>
</dbReference>
<evidence type="ECO:0000313" key="9">
    <source>
        <dbReference type="EMBL" id="CAB4642846.1"/>
    </source>
</evidence>
<dbReference type="AlphaFoldDB" id="A0A6J6IQG1"/>
<evidence type="ECO:0000313" key="8">
    <source>
        <dbReference type="EMBL" id="CAB4626598.1"/>
    </source>
</evidence>